<dbReference type="Gene3D" id="3.30.2080.10">
    <property type="entry name" value="GH92 mannosidase domain"/>
    <property type="match status" value="1"/>
</dbReference>
<gene>
    <name evidence="3" type="ORF">EZS28_031128</name>
</gene>
<organism evidence="3 4">
    <name type="scientific">Streblomastix strix</name>
    <dbReference type="NCBI Taxonomy" id="222440"/>
    <lineage>
        <taxon>Eukaryota</taxon>
        <taxon>Metamonada</taxon>
        <taxon>Preaxostyla</taxon>
        <taxon>Oxymonadida</taxon>
        <taxon>Streblomastigidae</taxon>
        <taxon>Streblomastix</taxon>
    </lineage>
</organism>
<dbReference type="Pfam" id="PF07971">
    <property type="entry name" value="Glyco_hydro_92"/>
    <property type="match status" value="1"/>
</dbReference>
<dbReference type="OrthoDB" id="449263at2759"/>
<dbReference type="EMBL" id="SNRW01012834">
    <property type="protein sequence ID" value="KAA6373344.1"/>
    <property type="molecule type" value="Genomic_DNA"/>
</dbReference>
<evidence type="ECO:0000256" key="1">
    <source>
        <dbReference type="SAM" id="MobiDB-lite"/>
    </source>
</evidence>
<feature type="compositionally biased region" description="Basic and acidic residues" evidence="1">
    <location>
        <begin position="94"/>
        <end position="109"/>
    </location>
</feature>
<name>A0A5J4USZ1_9EUKA</name>
<sequence length="305" mass="34584">MTSIGIPEHNEIEQVKQMRNDQISENNINETINLEIDDPLFKYKKRLDAHWTNLPDDERFYKLMHPRSIDKKEDDEKEKKNSTEDTSSNSEKPSQGEEVKKDNKTNDEITKPKPLRLFIRYDGTIPQASLYNILDEPVNAQRQTRAQINLHFRNDLMAHSSNPILKAAISPQGCSQLVMGAIGLIPQGSYLEQTVNILKNGKESNSDNQLQLVSNEQYDIVAPIFQKIVLKTASNKDFTIQCTDVEKGEGQSMFIQSAKLNGQPYTSSKIDMATIERGGTLQLVIGKTPNKLWGKQLPVKNKQSE</sequence>
<evidence type="ECO:0000259" key="2">
    <source>
        <dbReference type="Pfam" id="PF07971"/>
    </source>
</evidence>
<dbReference type="AlphaFoldDB" id="A0A5J4USZ1"/>
<evidence type="ECO:0000313" key="3">
    <source>
        <dbReference type="EMBL" id="KAA6373344.1"/>
    </source>
</evidence>
<accession>A0A5J4USZ1</accession>
<comment type="caution">
    <text evidence="3">The sequence shown here is derived from an EMBL/GenBank/DDBJ whole genome shotgun (WGS) entry which is preliminary data.</text>
</comment>
<evidence type="ECO:0000313" key="4">
    <source>
        <dbReference type="Proteomes" id="UP000324800"/>
    </source>
</evidence>
<dbReference type="InterPro" id="IPR012939">
    <property type="entry name" value="Glyco_hydro_92"/>
</dbReference>
<feature type="compositionally biased region" description="Polar residues" evidence="1">
    <location>
        <begin position="84"/>
        <end position="93"/>
    </location>
</feature>
<proteinExistence type="predicted"/>
<feature type="compositionally biased region" description="Basic and acidic residues" evidence="1">
    <location>
        <begin position="66"/>
        <end position="83"/>
    </location>
</feature>
<dbReference type="Proteomes" id="UP000324800">
    <property type="component" value="Unassembled WGS sequence"/>
</dbReference>
<feature type="region of interest" description="Disordered" evidence="1">
    <location>
        <begin position="66"/>
        <end position="109"/>
    </location>
</feature>
<protein>
    <recommendedName>
        <fullName evidence="2">Glycosyl hydrolase family 92 domain-containing protein</fullName>
    </recommendedName>
</protein>
<feature type="domain" description="Glycosyl hydrolase family 92" evidence="2">
    <location>
        <begin position="214"/>
        <end position="286"/>
    </location>
</feature>
<reference evidence="3 4" key="1">
    <citation type="submission" date="2019-03" db="EMBL/GenBank/DDBJ databases">
        <title>Single cell metagenomics reveals metabolic interactions within the superorganism composed of flagellate Streblomastix strix and complex community of Bacteroidetes bacteria on its surface.</title>
        <authorList>
            <person name="Treitli S.C."/>
            <person name="Kolisko M."/>
            <person name="Husnik F."/>
            <person name="Keeling P."/>
            <person name="Hampl V."/>
        </authorList>
    </citation>
    <scope>NUCLEOTIDE SEQUENCE [LARGE SCALE GENOMIC DNA]</scope>
    <source>
        <strain evidence="3">ST1C</strain>
    </source>
</reference>